<reference evidence="1" key="1">
    <citation type="submission" date="2021-02" db="EMBL/GenBank/DDBJ databases">
        <authorList>
            <person name="Bekaert M."/>
        </authorList>
    </citation>
    <scope>NUCLEOTIDE SEQUENCE</scope>
    <source>
        <strain evidence="1">IoA-00</strain>
    </source>
</reference>
<organism evidence="1 2">
    <name type="scientific">Lepeophtheirus salmonis</name>
    <name type="common">Salmon louse</name>
    <name type="synonym">Caligus salmonis</name>
    <dbReference type="NCBI Taxonomy" id="72036"/>
    <lineage>
        <taxon>Eukaryota</taxon>
        <taxon>Metazoa</taxon>
        <taxon>Ecdysozoa</taxon>
        <taxon>Arthropoda</taxon>
        <taxon>Crustacea</taxon>
        <taxon>Multicrustacea</taxon>
        <taxon>Hexanauplia</taxon>
        <taxon>Copepoda</taxon>
        <taxon>Siphonostomatoida</taxon>
        <taxon>Caligidae</taxon>
        <taxon>Lepeophtheirus</taxon>
    </lineage>
</organism>
<dbReference type="AlphaFoldDB" id="A0A7R8H5D2"/>
<evidence type="ECO:0000313" key="2">
    <source>
        <dbReference type="Proteomes" id="UP000675881"/>
    </source>
</evidence>
<accession>A0A7R8H5D2</accession>
<dbReference type="EMBL" id="HG994582">
    <property type="protein sequence ID" value="CAF2880443.1"/>
    <property type="molecule type" value="Genomic_DNA"/>
</dbReference>
<evidence type="ECO:0000313" key="1">
    <source>
        <dbReference type="EMBL" id="CAF2880443.1"/>
    </source>
</evidence>
<sequence length="140" mass="15407">MRVSKVMNDLEATASNLGTTLIEDLSLSLTDQEAEVLTQDPALTSGEIMELLFTELLTATPEYLLHPEEGGANRDGDFIPITVLPHLTRVLHKMIPNRLKQANLTDASREGAKVARVAHNTAITRVNKKDICSCELTNLR</sequence>
<gene>
    <name evidence="1" type="ORF">LSAA_7310</name>
</gene>
<proteinExistence type="predicted"/>
<keyword evidence="2" id="KW-1185">Reference proteome</keyword>
<name>A0A7R8H5D2_LEPSM</name>
<dbReference type="Proteomes" id="UP000675881">
    <property type="component" value="Chromosome 3"/>
</dbReference>
<protein>
    <submittedName>
        <fullName evidence="1">(salmon louse) hypothetical protein</fullName>
    </submittedName>
</protein>